<dbReference type="SUPFAM" id="SSF54427">
    <property type="entry name" value="NTF2-like"/>
    <property type="match status" value="1"/>
</dbReference>
<protein>
    <recommendedName>
        <fullName evidence="1">DUF4440 domain-containing protein</fullName>
    </recommendedName>
</protein>
<dbReference type="Proteomes" id="UP001500368">
    <property type="component" value="Unassembled WGS sequence"/>
</dbReference>
<sequence>MSIDELLELEHKGWQSLCSSSGADFYGQLMTENGVMILSHGFVLTREQVIESLNEAPPWSKYEITEERLVSLDESSAVLVYKGTAWRDEAAPGFRALMSSVYVRRQNGWRLASYQQTPIPE</sequence>
<organism evidence="2 3">
    <name type="scientific">Nesterenkonia rhizosphaerae</name>
    <dbReference type="NCBI Taxonomy" id="1348272"/>
    <lineage>
        <taxon>Bacteria</taxon>
        <taxon>Bacillati</taxon>
        <taxon>Actinomycetota</taxon>
        <taxon>Actinomycetes</taxon>
        <taxon>Micrococcales</taxon>
        <taxon>Micrococcaceae</taxon>
        <taxon>Nesterenkonia</taxon>
    </lineage>
</organism>
<gene>
    <name evidence="2" type="ORF">GCM10025790_20090</name>
</gene>
<dbReference type="InterPro" id="IPR032710">
    <property type="entry name" value="NTF2-like_dom_sf"/>
</dbReference>
<evidence type="ECO:0000313" key="3">
    <source>
        <dbReference type="Proteomes" id="UP001500368"/>
    </source>
</evidence>
<accession>A0ABP9FYX5</accession>
<dbReference type="InterPro" id="IPR027843">
    <property type="entry name" value="DUF4440"/>
</dbReference>
<comment type="caution">
    <text evidence="2">The sequence shown here is derived from an EMBL/GenBank/DDBJ whole genome shotgun (WGS) entry which is preliminary data.</text>
</comment>
<reference evidence="3" key="1">
    <citation type="journal article" date="2019" name="Int. J. Syst. Evol. Microbiol.">
        <title>The Global Catalogue of Microorganisms (GCM) 10K type strain sequencing project: providing services to taxonomists for standard genome sequencing and annotation.</title>
        <authorList>
            <consortium name="The Broad Institute Genomics Platform"/>
            <consortium name="The Broad Institute Genome Sequencing Center for Infectious Disease"/>
            <person name="Wu L."/>
            <person name="Ma J."/>
        </authorList>
    </citation>
    <scope>NUCLEOTIDE SEQUENCE [LARGE SCALE GENOMIC DNA]</scope>
    <source>
        <strain evidence="3">JCM 19129</strain>
    </source>
</reference>
<proteinExistence type="predicted"/>
<evidence type="ECO:0000313" key="2">
    <source>
        <dbReference type="EMBL" id="GAA4923038.1"/>
    </source>
</evidence>
<dbReference type="RefSeq" id="WP_345477876.1">
    <property type="nucleotide sequence ID" value="NZ_BAABLW010000007.1"/>
</dbReference>
<dbReference type="Gene3D" id="3.10.450.50">
    <property type="match status" value="1"/>
</dbReference>
<keyword evidence="3" id="KW-1185">Reference proteome</keyword>
<dbReference type="EMBL" id="BAABLW010000007">
    <property type="protein sequence ID" value="GAA4923038.1"/>
    <property type="molecule type" value="Genomic_DNA"/>
</dbReference>
<dbReference type="Pfam" id="PF14534">
    <property type="entry name" value="DUF4440"/>
    <property type="match status" value="1"/>
</dbReference>
<evidence type="ECO:0000259" key="1">
    <source>
        <dbReference type="Pfam" id="PF14534"/>
    </source>
</evidence>
<feature type="domain" description="DUF4440" evidence="1">
    <location>
        <begin position="7"/>
        <end position="111"/>
    </location>
</feature>
<name>A0ABP9FYX5_9MICC</name>